<sequence length="268" mass="31079">LLLWITDTLTPQEIRDKLMDNDNSFQKAMIDYLESSHIDNFMDATMNEVASDVKLKQGHLNHNEKPRTINKENELNHCFDCLQCTNTQNWMATFQNIVNNLVYHLNRHTCQIRQCKEVKSDVMCKARFSRELHENTSVDKETGYINMKKLEPYINFFTPVVTFLLRCNSDVTCLLSGTTMKAVIAYVTDYVTKSSLKTHVMFDVVRNIVERKSDFLNGTVDSIERGRHLLTKITNAFTVKMEIGAPMAALFLMGKDDHYTNCKFKTFY</sequence>
<dbReference type="OrthoDB" id="3229882at2759"/>
<dbReference type="EMBL" id="KL197774">
    <property type="protein sequence ID" value="KDQ49779.1"/>
    <property type="molecule type" value="Genomic_DNA"/>
</dbReference>
<dbReference type="AlphaFoldDB" id="A0A067P4S1"/>
<keyword evidence="2" id="KW-1185">Reference proteome</keyword>
<protein>
    <submittedName>
        <fullName evidence="1">Uncharacterized protein</fullName>
    </submittedName>
</protein>
<dbReference type="STRING" id="933084.A0A067P4S1"/>
<dbReference type="HOGENOM" id="CLU_034012_1_0_1"/>
<name>A0A067P4S1_9AGAM</name>
<dbReference type="InParanoid" id="A0A067P4S1"/>
<reference evidence="2" key="1">
    <citation type="journal article" date="2014" name="Proc. Natl. Acad. Sci. U.S.A.">
        <title>Extensive sampling of basidiomycete genomes demonstrates inadequacy of the white-rot/brown-rot paradigm for wood decay fungi.</title>
        <authorList>
            <person name="Riley R."/>
            <person name="Salamov A.A."/>
            <person name="Brown D.W."/>
            <person name="Nagy L.G."/>
            <person name="Floudas D."/>
            <person name="Held B.W."/>
            <person name="Levasseur A."/>
            <person name="Lombard V."/>
            <person name="Morin E."/>
            <person name="Otillar R."/>
            <person name="Lindquist E.A."/>
            <person name="Sun H."/>
            <person name="LaButti K.M."/>
            <person name="Schmutz J."/>
            <person name="Jabbour D."/>
            <person name="Luo H."/>
            <person name="Baker S.E."/>
            <person name="Pisabarro A.G."/>
            <person name="Walton J.D."/>
            <person name="Blanchette R.A."/>
            <person name="Henrissat B."/>
            <person name="Martin F."/>
            <person name="Cullen D."/>
            <person name="Hibbett D.S."/>
            <person name="Grigoriev I.V."/>
        </authorList>
    </citation>
    <scope>NUCLEOTIDE SEQUENCE [LARGE SCALE GENOMIC DNA]</scope>
    <source>
        <strain evidence="2">MUCL 33604</strain>
    </source>
</reference>
<gene>
    <name evidence="1" type="ORF">JAAARDRAFT_142945</name>
</gene>
<evidence type="ECO:0000313" key="2">
    <source>
        <dbReference type="Proteomes" id="UP000027265"/>
    </source>
</evidence>
<evidence type="ECO:0000313" key="1">
    <source>
        <dbReference type="EMBL" id="KDQ49779.1"/>
    </source>
</evidence>
<dbReference type="Proteomes" id="UP000027265">
    <property type="component" value="Unassembled WGS sequence"/>
</dbReference>
<accession>A0A067P4S1</accession>
<proteinExistence type="predicted"/>
<feature type="non-terminal residue" evidence="1">
    <location>
        <position position="1"/>
    </location>
</feature>
<organism evidence="1 2">
    <name type="scientific">Jaapia argillacea MUCL 33604</name>
    <dbReference type="NCBI Taxonomy" id="933084"/>
    <lineage>
        <taxon>Eukaryota</taxon>
        <taxon>Fungi</taxon>
        <taxon>Dikarya</taxon>
        <taxon>Basidiomycota</taxon>
        <taxon>Agaricomycotina</taxon>
        <taxon>Agaricomycetes</taxon>
        <taxon>Agaricomycetidae</taxon>
        <taxon>Jaapiales</taxon>
        <taxon>Jaapiaceae</taxon>
        <taxon>Jaapia</taxon>
    </lineage>
</organism>